<proteinExistence type="predicted"/>
<feature type="region of interest" description="Disordered" evidence="1">
    <location>
        <begin position="395"/>
        <end position="418"/>
    </location>
</feature>
<accession>A0A6P6RY87</accession>
<dbReference type="OrthoDB" id="329439at2759"/>
<organism evidence="2 3">
    <name type="scientific">Cyclospora cayetanensis</name>
    <dbReference type="NCBI Taxonomy" id="88456"/>
    <lineage>
        <taxon>Eukaryota</taxon>
        <taxon>Sar</taxon>
        <taxon>Alveolata</taxon>
        <taxon>Apicomplexa</taxon>
        <taxon>Conoidasida</taxon>
        <taxon>Coccidia</taxon>
        <taxon>Eucoccidiorida</taxon>
        <taxon>Eimeriorina</taxon>
        <taxon>Eimeriidae</taxon>
        <taxon>Cyclospora</taxon>
    </lineage>
</organism>
<dbReference type="Proteomes" id="UP000515125">
    <property type="component" value="Unplaced"/>
</dbReference>
<sequence length="441" mass="48397">MPAIPADLIYDKERHKFKLMPSPEDMAERLTDGSQRQKDVFFQLYNSALKDFDVKGYDWLMNTAHSVTARFRFPFQCNPGETGGPPAEEPKTPFPGGPFRSLFGFDLTKWLTELVSKIQSEAGSQSPGLATVSMISLMMVKGLVQSVAATVMDIVPPLIPPPVWINQPLPCLPMLTGRNCFGSVLYPITIPDFITADVTDSVMEGVIGSFPSKYQNKVGKTSETQYRICATAYLGMYCASIFPHCWMPQGMKEAMAQPLCFPHCIATLVACPGFWLDDIMGPCSDISIPPFCSFSLFLNHKRVPPLYTTLAQDHPFPRECPKFDPLYDIPDDLFVPRAPLPSPFVEEEPPQIPCKCALKLQETAQSRQRTSRSPRQRVQTTAAYAASFMPQVRHTAAASRAASTSGASGRTGAAAEGADSTKGIAADINMGSVFRAFTDVP</sequence>
<dbReference type="RefSeq" id="XP_026192362.1">
    <property type="nucleotide sequence ID" value="XM_026336577.1"/>
</dbReference>
<protein>
    <submittedName>
        <fullName evidence="3">Uncharacterized protein LOC34621221</fullName>
    </submittedName>
</protein>
<evidence type="ECO:0000313" key="3">
    <source>
        <dbReference type="RefSeq" id="XP_026192362.1"/>
    </source>
</evidence>
<reference evidence="3" key="1">
    <citation type="submission" date="2025-08" db="UniProtKB">
        <authorList>
            <consortium name="RefSeq"/>
        </authorList>
    </citation>
    <scope>IDENTIFICATION</scope>
</reference>
<dbReference type="AlphaFoldDB" id="A0A6P6RY87"/>
<dbReference type="GeneID" id="34621221"/>
<evidence type="ECO:0000313" key="2">
    <source>
        <dbReference type="Proteomes" id="UP000515125"/>
    </source>
</evidence>
<gene>
    <name evidence="3" type="primary">LOC34621221</name>
</gene>
<evidence type="ECO:0000256" key="1">
    <source>
        <dbReference type="SAM" id="MobiDB-lite"/>
    </source>
</evidence>
<keyword evidence="2" id="KW-1185">Reference proteome</keyword>
<name>A0A6P6RY87_9EIME</name>